<sequence length="316" mass="36557">MLTSLWKKENDQNWRIWQMNFFNNTYFFDVINFIQYIGNMKIIKAHGLLIALIILGTSCSKTEKKDTTEENTVESKIDSLSYTFNDYSKEYGKCETDTSAYCTRIQLNYPEFDTEEHPSQARAINEQIESYVLNQFFPDTVENKSIAMFVEGFIEDYKEVKEAFGEAFGWYAKINGKVLRNDSISVTVELTADIYTGGAHGSFDLHYLNFDPSTGDLIDFESLFEPNYSDKLNEIVEQKFRETYKIEPGTDLGDEGYEFEDGLYYNINNFALLEDGIKFYYNSYEIAPYAKGPSEVFVSYADLKEILKTTKEDIAV</sequence>
<dbReference type="RefSeq" id="WP_202244146.1">
    <property type="nucleotide sequence ID" value="NZ_JAESIY010000004.1"/>
</dbReference>
<dbReference type="Pfam" id="PF13739">
    <property type="entry name" value="PdaC"/>
    <property type="match status" value="1"/>
</dbReference>
<dbReference type="Pfam" id="PF11738">
    <property type="entry name" value="DUF3298"/>
    <property type="match status" value="1"/>
</dbReference>
<dbReference type="InterPro" id="IPR021729">
    <property type="entry name" value="DUF3298"/>
</dbReference>
<comment type="caution">
    <text evidence="3">The sequence shown here is derived from an EMBL/GenBank/DDBJ whole genome shotgun (WGS) entry which is preliminary data.</text>
</comment>
<protein>
    <submittedName>
        <fullName evidence="3">DUF3298 domain-containing protein</fullName>
    </submittedName>
</protein>
<keyword evidence="4" id="KW-1185">Reference proteome</keyword>
<dbReference type="EMBL" id="JAESIY010000004">
    <property type="protein sequence ID" value="MBL3656362.1"/>
    <property type="molecule type" value="Genomic_DNA"/>
</dbReference>
<dbReference type="InterPro" id="IPR037126">
    <property type="entry name" value="PdaC/RsiV-like_sf"/>
</dbReference>
<evidence type="ECO:0000313" key="4">
    <source>
        <dbReference type="Proteomes" id="UP000659388"/>
    </source>
</evidence>
<feature type="domain" description="DUF3298" evidence="1">
    <location>
        <begin position="222"/>
        <end position="300"/>
    </location>
</feature>
<dbReference type="Proteomes" id="UP000659388">
    <property type="component" value="Unassembled WGS sequence"/>
</dbReference>
<gene>
    <name evidence="3" type="ORF">JL102_09495</name>
</gene>
<name>A0A937F7B5_9BACT</name>
<evidence type="ECO:0000259" key="1">
    <source>
        <dbReference type="Pfam" id="PF11738"/>
    </source>
</evidence>
<reference evidence="3" key="1">
    <citation type="submission" date="2021-01" db="EMBL/GenBank/DDBJ databases">
        <title>Fulvivirga kasyanovii gen. nov., sp nov., a novel member of the phylum Bacteroidetes isolated from seawater in a mussel farm.</title>
        <authorList>
            <person name="Zhao L.-H."/>
            <person name="Wang Z.-J."/>
        </authorList>
    </citation>
    <scope>NUCLEOTIDE SEQUENCE</scope>
    <source>
        <strain evidence="3">2943</strain>
    </source>
</reference>
<dbReference type="Gene3D" id="3.90.640.20">
    <property type="entry name" value="Heat-shock cognate protein, ATPase"/>
    <property type="match status" value="1"/>
</dbReference>
<dbReference type="Gene3D" id="3.30.565.40">
    <property type="entry name" value="Fervidobacterium nodosum Rt17-B1 like"/>
    <property type="match status" value="1"/>
</dbReference>
<dbReference type="InterPro" id="IPR025303">
    <property type="entry name" value="PdaC"/>
</dbReference>
<organism evidence="3 4">
    <name type="scientific">Fulvivirga sediminis</name>
    <dbReference type="NCBI Taxonomy" id="2803949"/>
    <lineage>
        <taxon>Bacteria</taxon>
        <taxon>Pseudomonadati</taxon>
        <taxon>Bacteroidota</taxon>
        <taxon>Cytophagia</taxon>
        <taxon>Cytophagales</taxon>
        <taxon>Fulvivirgaceae</taxon>
        <taxon>Fulvivirga</taxon>
    </lineage>
</organism>
<accession>A0A937F7B5</accession>
<evidence type="ECO:0000259" key="2">
    <source>
        <dbReference type="Pfam" id="PF13739"/>
    </source>
</evidence>
<dbReference type="AlphaFoldDB" id="A0A937F7B5"/>
<proteinExistence type="predicted"/>
<feature type="domain" description="Deacetylase PdaC" evidence="2">
    <location>
        <begin position="101"/>
        <end position="202"/>
    </location>
</feature>
<evidence type="ECO:0000313" key="3">
    <source>
        <dbReference type="EMBL" id="MBL3656362.1"/>
    </source>
</evidence>